<comment type="caution">
    <text evidence="2">The sequence shown here is derived from an EMBL/GenBank/DDBJ whole genome shotgun (WGS) entry which is preliminary data.</text>
</comment>
<reference evidence="2 3" key="1">
    <citation type="journal article" date="2018" name="G3 (Bethesda)">
        <title>Phylogenetic and Phylogenomic Definition of Rhizopus Species.</title>
        <authorList>
            <person name="Gryganskyi A.P."/>
            <person name="Golan J."/>
            <person name="Dolatabadi S."/>
            <person name="Mondo S."/>
            <person name="Robb S."/>
            <person name="Idnurm A."/>
            <person name="Muszewska A."/>
            <person name="Steczkiewicz K."/>
            <person name="Masonjones S."/>
            <person name="Liao H.L."/>
            <person name="Gajdeczka M.T."/>
            <person name="Anike F."/>
            <person name="Vuek A."/>
            <person name="Anishchenko I.M."/>
            <person name="Voigt K."/>
            <person name="de Hoog G.S."/>
            <person name="Smith M.E."/>
            <person name="Heitman J."/>
            <person name="Vilgalys R."/>
            <person name="Stajich J.E."/>
        </authorList>
    </citation>
    <scope>NUCLEOTIDE SEQUENCE [LARGE SCALE GENOMIC DNA]</scope>
    <source>
        <strain evidence="2 3">LSU 92-RS-03</strain>
    </source>
</reference>
<feature type="region of interest" description="Disordered" evidence="1">
    <location>
        <begin position="1"/>
        <end position="122"/>
    </location>
</feature>
<feature type="compositionally biased region" description="Polar residues" evidence="1">
    <location>
        <begin position="35"/>
        <end position="44"/>
    </location>
</feature>
<evidence type="ECO:0000313" key="2">
    <source>
        <dbReference type="EMBL" id="RCH84482.1"/>
    </source>
</evidence>
<dbReference type="AlphaFoldDB" id="A0A367J3G8"/>
<feature type="non-terminal residue" evidence="2">
    <location>
        <position position="122"/>
    </location>
</feature>
<feature type="compositionally biased region" description="Basic and acidic residues" evidence="1">
    <location>
        <begin position="106"/>
        <end position="122"/>
    </location>
</feature>
<accession>A0A367J3G8</accession>
<name>A0A367J3G8_RHIST</name>
<dbReference type="EMBL" id="PJQM01004431">
    <property type="protein sequence ID" value="RCH84482.1"/>
    <property type="molecule type" value="Genomic_DNA"/>
</dbReference>
<dbReference type="Proteomes" id="UP000253551">
    <property type="component" value="Unassembled WGS sequence"/>
</dbReference>
<protein>
    <submittedName>
        <fullName evidence="2">Uncharacterized protein</fullName>
    </submittedName>
</protein>
<dbReference type="OrthoDB" id="2256047at2759"/>
<proteinExistence type="predicted"/>
<evidence type="ECO:0000313" key="3">
    <source>
        <dbReference type="Proteomes" id="UP000253551"/>
    </source>
</evidence>
<sequence>MESINKSRRSIIQPYVPVHRRNKQEQHSSIAPLPTSRSSSTINVNKDESDIKRRGRGQFRAPSNDSINNLTGLEEAENSKSELVDIYESKEKNKDDSLESYNQETGKAEPTTKKETDKGETK</sequence>
<evidence type="ECO:0000256" key="1">
    <source>
        <dbReference type="SAM" id="MobiDB-lite"/>
    </source>
</evidence>
<organism evidence="2 3">
    <name type="scientific">Rhizopus stolonifer</name>
    <name type="common">Rhizopus nigricans</name>
    <dbReference type="NCBI Taxonomy" id="4846"/>
    <lineage>
        <taxon>Eukaryota</taxon>
        <taxon>Fungi</taxon>
        <taxon>Fungi incertae sedis</taxon>
        <taxon>Mucoromycota</taxon>
        <taxon>Mucoromycotina</taxon>
        <taxon>Mucoromycetes</taxon>
        <taxon>Mucorales</taxon>
        <taxon>Mucorineae</taxon>
        <taxon>Rhizopodaceae</taxon>
        <taxon>Rhizopus</taxon>
    </lineage>
</organism>
<feature type="compositionally biased region" description="Basic and acidic residues" evidence="1">
    <location>
        <begin position="77"/>
        <end position="97"/>
    </location>
</feature>
<keyword evidence="3" id="KW-1185">Reference proteome</keyword>
<feature type="compositionally biased region" description="Polar residues" evidence="1">
    <location>
        <begin position="61"/>
        <end position="71"/>
    </location>
</feature>
<gene>
    <name evidence="2" type="ORF">CU098_009479</name>
</gene>